<evidence type="ECO:0000256" key="3">
    <source>
        <dbReference type="ARBA" id="ARBA00023163"/>
    </source>
</evidence>
<dbReference type="InterPro" id="IPR050204">
    <property type="entry name" value="AraC_XylS_family_regulators"/>
</dbReference>
<dbReference type="InterPro" id="IPR009057">
    <property type="entry name" value="Homeodomain-like_sf"/>
</dbReference>
<organism evidence="5 6">
    <name type="scientific">Lentzea guizhouensis</name>
    <dbReference type="NCBI Taxonomy" id="1586287"/>
    <lineage>
        <taxon>Bacteria</taxon>
        <taxon>Bacillati</taxon>
        <taxon>Actinomycetota</taxon>
        <taxon>Actinomycetes</taxon>
        <taxon>Pseudonocardiales</taxon>
        <taxon>Pseudonocardiaceae</taxon>
        <taxon>Lentzea</taxon>
    </lineage>
</organism>
<gene>
    <name evidence="5" type="ORF">BBK82_05255</name>
</gene>
<keyword evidence="2" id="KW-0238">DNA-binding</keyword>
<dbReference type="AlphaFoldDB" id="A0A1B2HD18"/>
<dbReference type="EMBL" id="CP016793">
    <property type="protein sequence ID" value="ANZ35576.1"/>
    <property type="molecule type" value="Genomic_DNA"/>
</dbReference>
<dbReference type="InterPro" id="IPR032783">
    <property type="entry name" value="AraC_lig"/>
</dbReference>
<dbReference type="Gene3D" id="1.10.10.60">
    <property type="entry name" value="Homeodomain-like"/>
    <property type="match status" value="1"/>
</dbReference>
<dbReference type="Pfam" id="PF12833">
    <property type="entry name" value="HTH_18"/>
    <property type="match status" value="1"/>
</dbReference>
<evidence type="ECO:0000256" key="2">
    <source>
        <dbReference type="ARBA" id="ARBA00023125"/>
    </source>
</evidence>
<dbReference type="STRING" id="1586287.BBK82_05255"/>
<dbReference type="InterPro" id="IPR018062">
    <property type="entry name" value="HTH_AraC-typ_CS"/>
</dbReference>
<keyword evidence="3" id="KW-0804">Transcription</keyword>
<dbReference type="GO" id="GO:0043565">
    <property type="term" value="F:sequence-specific DNA binding"/>
    <property type="evidence" value="ECO:0007669"/>
    <property type="project" value="InterPro"/>
</dbReference>
<evidence type="ECO:0000313" key="5">
    <source>
        <dbReference type="EMBL" id="ANZ35576.1"/>
    </source>
</evidence>
<dbReference type="OrthoDB" id="241790at2"/>
<dbReference type="SUPFAM" id="SSF46689">
    <property type="entry name" value="Homeodomain-like"/>
    <property type="match status" value="2"/>
</dbReference>
<dbReference type="Pfam" id="PF12852">
    <property type="entry name" value="Cupin_6"/>
    <property type="match status" value="1"/>
</dbReference>
<name>A0A1B2HD18_9PSEU</name>
<evidence type="ECO:0000313" key="6">
    <source>
        <dbReference type="Proteomes" id="UP000093053"/>
    </source>
</evidence>
<dbReference type="GO" id="GO:0003700">
    <property type="term" value="F:DNA-binding transcription factor activity"/>
    <property type="evidence" value="ECO:0007669"/>
    <property type="project" value="InterPro"/>
</dbReference>
<dbReference type="RefSeq" id="WP_065913986.1">
    <property type="nucleotide sequence ID" value="NZ_CP016793.1"/>
</dbReference>
<evidence type="ECO:0000256" key="1">
    <source>
        <dbReference type="ARBA" id="ARBA00023015"/>
    </source>
</evidence>
<dbReference type="InterPro" id="IPR018060">
    <property type="entry name" value="HTH_AraC"/>
</dbReference>
<dbReference type="PANTHER" id="PTHR46796">
    <property type="entry name" value="HTH-TYPE TRANSCRIPTIONAL ACTIVATOR RHAS-RELATED"/>
    <property type="match status" value="1"/>
</dbReference>
<dbReference type="KEGG" id="led:BBK82_05255"/>
<dbReference type="Proteomes" id="UP000093053">
    <property type="component" value="Chromosome"/>
</dbReference>
<dbReference type="PROSITE" id="PS00041">
    <property type="entry name" value="HTH_ARAC_FAMILY_1"/>
    <property type="match status" value="1"/>
</dbReference>
<evidence type="ECO:0000259" key="4">
    <source>
        <dbReference type="PROSITE" id="PS01124"/>
    </source>
</evidence>
<protein>
    <recommendedName>
        <fullName evidence="4">HTH araC/xylS-type domain-containing protein</fullName>
    </recommendedName>
</protein>
<dbReference type="PANTHER" id="PTHR46796:SF13">
    <property type="entry name" value="HTH-TYPE TRANSCRIPTIONAL ACTIVATOR RHAS"/>
    <property type="match status" value="1"/>
</dbReference>
<sequence length="250" mass="26054">MNPFDDLLRGVRADGGGLRRSSVTGTLTGERCTVYALVSGEVEAGGQTARAGDVLVARGPFTLSGEAEVVSGSYDLKGSIAQRLSAVLPDVLVAPGEDGCAAFYGAIDETPGVVADRLLDWIMVCGLKAWFDREHDTGWLGALADDVAGPALQAMHADPARPWTLALLAREAKVSRTTLANRFAKLVGTPPLTYLTEWRMALAADLLTGSSATVAAVARQVGYADAFGFSAAFKRVHGISPSECRAGSAA</sequence>
<keyword evidence="6" id="KW-1185">Reference proteome</keyword>
<reference evidence="5 6" key="1">
    <citation type="submission" date="2016-07" db="EMBL/GenBank/DDBJ databases">
        <title>Complete genome sequence of the Lentzea guizhouensis DHS C013.</title>
        <authorList>
            <person name="Cao C."/>
        </authorList>
    </citation>
    <scope>NUCLEOTIDE SEQUENCE [LARGE SCALE GENOMIC DNA]</scope>
    <source>
        <strain evidence="5 6">DHS C013</strain>
    </source>
</reference>
<dbReference type="PROSITE" id="PS01124">
    <property type="entry name" value="HTH_ARAC_FAMILY_2"/>
    <property type="match status" value="1"/>
</dbReference>
<proteinExistence type="predicted"/>
<feature type="domain" description="HTH araC/xylS-type" evidence="4">
    <location>
        <begin position="149"/>
        <end position="247"/>
    </location>
</feature>
<accession>A0A1B2HD18</accession>
<dbReference type="SMART" id="SM00342">
    <property type="entry name" value="HTH_ARAC"/>
    <property type="match status" value="1"/>
</dbReference>
<keyword evidence="1" id="KW-0805">Transcription regulation</keyword>